<evidence type="ECO:0000313" key="4">
    <source>
        <dbReference type="EMBL" id="GFM33189.1"/>
    </source>
</evidence>
<evidence type="ECO:0000313" key="5">
    <source>
        <dbReference type="Proteomes" id="UP000503840"/>
    </source>
</evidence>
<accession>A0A7J0BHJ9</accession>
<proteinExistence type="predicted"/>
<dbReference type="InterPro" id="IPR019734">
    <property type="entry name" value="TPR_rpt"/>
</dbReference>
<feature type="repeat" description="TPR" evidence="3">
    <location>
        <begin position="345"/>
        <end position="378"/>
    </location>
</feature>
<dbReference type="Proteomes" id="UP000503840">
    <property type="component" value="Unassembled WGS sequence"/>
</dbReference>
<dbReference type="PANTHER" id="PTHR45586">
    <property type="entry name" value="TPR REPEAT-CONTAINING PROTEIN PA4667"/>
    <property type="match status" value="1"/>
</dbReference>
<name>A0A7J0BHJ9_9BACT</name>
<dbReference type="Pfam" id="PF13432">
    <property type="entry name" value="TPR_16"/>
    <property type="match status" value="2"/>
</dbReference>
<comment type="caution">
    <text evidence="4">The sequence shown here is derived from an EMBL/GenBank/DDBJ whole genome shotgun (WGS) entry which is preliminary data.</text>
</comment>
<dbReference type="InterPro" id="IPR051012">
    <property type="entry name" value="CellSynth/LPSAsmb/PSIAsmb"/>
</dbReference>
<gene>
    <name evidence="4" type="ORF">DSM101010T_15540</name>
</gene>
<evidence type="ECO:0000256" key="1">
    <source>
        <dbReference type="ARBA" id="ARBA00022737"/>
    </source>
</evidence>
<feature type="repeat" description="TPR" evidence="3">
    <location>
        <begin position="855"/>
        <end position="888"/>
    </location>
</feature>
<keyword evidence="5" id="KW-1185">Reference proteome</keyword>
<dbReference type="PANTHER" id="PTHR45586:SF14">
    <property type="entry name" value="TETRATRICOPEPTIDE TPR_2 REPEAT PROTEIN"/>
    <property type="match status" value="1"/>
</dbReference>
<organism evidence="4 5">
    <name type="scientific">Desulfovibrio subterraneus</name>
    <dbReference type="NCBI Taxonomy" id="2718620"/>
    <lineage>
        <taxon>Bacteria</taxon>
        <taxon>Pseudomonadati</taxon>
        <taxon>Thermodesulfobacteriota</taxon>
        <taxon>Desulfovibrionia</taxon>
        <taxon>Desulfovibrionales</taxon>
        <taxon>Desulfovibrionaceae</taxon>
        <taxon>Desulfovibrio</taxon>
    </lineage>
</organism>
<evidence type="ECO:0000256" key="3">
    <source>
        <dbReference type="PROSITE-ProRule" id="PRU00339"/>
    </source>
</evidence>
<feature type="repeat" description="TPR" evidence="3">
    <location>
        <begin position="413"/>
        <end position="446"/>
    </location>
</feature>
<evidence type="ECO:0000256" key="2">
    <source>
        <dbReference type="ARBA" id="ARBA00022803"/>
    </source>
</evidence>
<protein>
    <recommendedName>
        <fullName evidence="6">PEP-CTERM system TPR-repeat protein PrsT</fullName>
    </recommendedName>
</protein>
<sequence>MCRIFWHAFGNVAIATKQAEHGGYDFVWGEVDRKNHVEQLITIIMGGTMAFCRNILCLLFLLIMSGSGCAGDNSSDFFKEGEQLLKDGNPGGAIVLFKSALEQDPGFYDARVKLGIAYMYSGKPEPAEKELQKAFHQKQDDPALLIAMARLYAAWNKGEEALKPLARLESLSMMNAESEELLGLAKAIQRDKPAAIAAFKRSLELEPKRHSARLALARYYFFQQMYDDARSELATLVVDTPDDFSALRLAVDLEMKSGSAESQKKALHNVLRVRPSDTYSRYWLAVMMLRDGDVTGAQVMLASMKKDAAEDYYTRMLEGVLAFRAADYTTALNQFQKSVSLKPTYDAYFKLGVAAEAKGDLETALSHFQVLVDRWPNDEASRRMIATILLKQGRTEEAALVAEKMVEINPENVWANFMLGNSLMAKGELDKAEQAFDAAIAKEPGMVLAHLRKGAIHKAKGETKEVQTSLESAVEGAPDNLLARTALANFHSQRGNIAEARKVLTGGLGSGSTGDAQVHNQLAALDVAEGKKADAIAHYDAAIKADPVFEPSYLGKANLLLAEGSQEKALAELDALLEVTPESVRGLIASAAILDVLGREADADARLLRARSVSQHPAVLELIAVRYLRKGRTDEALATLASGGGGVGSEPLINLRASILMNNKRPDEALQIYDSVIGTMPMLARTGKYRIYNQTKQYGKAFDVAREIETFATAPAETQLGTIYASRALEKQGKSKEAFDAIEVAYRSSPSPELLLEQASMSARQQNLEKAEAYLTACIKQYENYAPAKSALGNLYLLKGNRKEAMQIYEGLVQDGGADITVLNNLAMIYIDSNTNKEQALRIAYAAYLKDPANPAVLDTLGVVLLGNERAADAVRVFQRAVVLMPDRPSLRYQLGRALVGAGKRAEAKKELKSALEMGSFPEADKARALMGSLEKS</sequence>
<dbReference type="SMART" id="SM00028">
    <property type="entry name" value="TPR"/>
    <property type="match status" value="15"/>
</dbReference>
<reference evidence="4 5" key="1">
    <citation type="submission" date="2020-05" db="EMBL/GenBank/DDBJ databases">
        <title>Draft genome sequence of Desulfovibrio sp. strain HN2T.</title>
        <authorList>
            <person name="Ueno A."/>
            <person name="Tamazawa S."/>
            <person name="Tamamura S."/>
            <person name="Murakami T."/>
            <person name="Kiyama T."/>
            <person name="Inomata H."/>
            <person name="Amano Y."/>
            <person name="Miyakawa K."/>
            <person name="Tamaki H."/>
            <person name="Naganuma T."/>
            <person name="Kaneko K."/>
        </authorList>
    </citation>
    <scope>NUCLEOTIDE SEQUENCE [LARGE SCALE GENOMIC DNA]</scope>
    <source>
        <strain evidence="4 5">HN2</strain>
    </source>
</reference>
<dbReference type="InterPro" id="IPR011990">
    <property type="entry name" value="TPR-like_helical_dom_sf"/>
</dbReference>
<dbReference type="EMBL" id="BLVO01000013">
    <property type="protein sequence ID" value="GFM33189.1"/>
    <property type="molecule type" value="Genomic_DNA"/>
</dbReference>
<dbReference type="Gene3D" id="1.25.40.10">
    <property type="entry name" value="Tetratricopeptide repeat domain"/>
    <property type="match status" value="4"/>
</dbReference>
<dbReference type="SUPFAM" id="SSF48452">
    <property type="entry name" value="TPR-like"/>
    <property type="match status" value="4"/>
</dbReference>
<dbReference type="PROSITE" id="PS50005">
    <property type="entry name" value="TPR"/>
    <property type="match status" value="4"/>
</dbReference>
<dbReference type="Pfam" id="PF14559">
    <property type="entry name" value="TPR_19"/>
    <property type="match status" value="4"/>
</dbReference>
<dbReference type="AlphaFoldDB" id="A0A7J0BHJ9"/>
<evidence type="ECO:0008006" key="6">
    <source>
        <dbReference type="Google" id="ProtNLM"/>
    </source>
</evidence>
<feature type="repeat" description="TPR" evidence="3">
    <location>
        <begin position="176"/>
        <end position="209"/>
    </location>
</feature>
<keyword evidence="1" id="KW-0677">Repeat</keyword>
<keyword evidence="2 3" id="KW-0802">TPR repeat</keyword>